<dbReference type="Gene3D" id="3.30.565.10">
    <property type="entry name" value="Histidine kinase-like ATPase, C-terminal domain"/>
    <property type="match status" value="1"/>
</dbReference>
<feature type="transmembrane region" description="Helical" evidence="3">
    <location>
        <begin position="131"/>
        <end position="147"/>
    </location>
</feature>
<dbReference type="AlphaFoldDB" id="A0AA37HL59"/>
<dbReference type="Gene3D" id="1.10.287.130">
    <property type="match status" value="1"/>
</dbReference>
<feature type="transmembrane region" description="Helical" evidence="3">
    <location>
        <begin position="178"/>
        <end position="198"/>
    </location>
</feature>
<keyword evidence="3" id="KW-1133">Transmembrane helix</keyword>
<dbReference type="Proteomes" id="UP001055108">
    <property type="component" value="Unassembled WGS sequence"/>
</dbReference>
<name>A0AA37HL59_9HYPH</name>
<evidence type="ECO:0000256" key="2">
    <source>
        <dbReference type="ARBA" id="ARBA00012438"/>
    </source>
</evidence>
<organism evidence="5 6">
    <name type="scientific">Methylobacterium gregans</name>
    <dbReference type="NCBI Taxonomy" id="374424"/>
    <lineage>
        <taxon>Bacteria</taxon>
        <taxon>Pseudomonadati</taxon>
        <taxon>Pseudomonadota</taxon>
        <taxon>Alphaproteobacteria</taxon>
        <taxon>Hyphomicrobiales</taxon>
        <taxon>Methylobacteriaceae</taxon>
        <taxon>Methylobacterium</taxon>
    </lineage>
</organism>
<dbReference type="InterPro" id="IPR004358">
    <property type="entry name" value="Sig_transdc_His_kin-like_C"/>
</dbReference>
<dbReference type="InterPro" id="IPR036097">
    <property type="entry name" value="HisK_dim/P_sf"/>
</dbReference>
<comment type="catalytic activity">
    <reaction evidence="1">
        <text>ATP + protein L-histidine = ADP + protein N-phospho-L-histidine.</text>
        <dbReference type="EC" id="2.7.13.3"/>
    </reaction>
</comment>
<keyword evidence="3" id="KW-0472">Membrane</keyword>
<dbReference type="GO" id="GO:0000155">
    <property type="term" value="F:phosphorelay sensor kinase activity"/>
    <property type="evidence" value="ECO:0007669"/>
    <property type="project" value="InterPro"/>
</dbReference>
<evidence type="ECO:0000313" key="6">
    <source>
        <dbReference type="Proteomes" id="UP001055108"/>
    </source>
</evidence>
<evidence type="ECO:0000313" key="5">
    <source>
        <dbReference type="EMBL" id="GJD77188.1"/>
    </source>
</evidence>
<reference evidence="5" key="2">
    <citation type="submission" date="2021-08" db="EMBL/GenBank/DDBJ databases">
        <authorList>
            <person name="Tani A."/>
            <person name="Ola A."/>
            <person name="Ogura Y."/>
            <person name="Katsura K."/>
            <person name="Hayashi T."/>
        </authorList>
    </citation>
    <scope>NUCLEOTIDE SEQUENCE</scope>
    <source>
        <strain evidence="5">NBRC 103626</strain>
    </source>
</reference>
<keyword evidence="6" id="KW-1185">Reference proteome</keyword>
<dbReference type="PANTHER" id="PTHR43065">
    <property type="entry name" value="SENSOR HISTIDINE KINASE"/>
    <property type="match status" value="1"/>
</dbReference>
<dbReference type="RefSeq" id="WP_370880279.1">
    <property type="nucleotide sequence ID" value="NZ_BPQM01000008.1"/>
</dbReference>
<feature type="transmembrane region" description="Helical" evidence="3">
    <location>
        <begin position="48"/>
        <end position="67"/>
    </location>
</feature>
<feature type="domain" description="Histidine kinase" evidence="4">
    <location>
        <begin position="251"/>
        <end position="483"/>
    </location>
</feature>
<keyword evidence="5" id="KW-0808">Transferase</keyword>
<dbReference type="CDD" id="cd00075">
    <property type="entry name" value="HATPase"/>
    <property type="match status" value="1"/>
</dbReference>
<dbReference type="EMBL" id="BPQM01000008">
    <property type="protein sequence ID" value="GJD77188.1"/>
    <property type="molecule type" value="Genomic_DNA"/>
</dbReference>
<evidence type="ECO:0000256" key="3">
    <source>
        <dbReference type="SAM" id="Phobius"/>
    </source>
</evidence>
<feature type="transmembrane region" description="Helical" evidence="3">
    <location>
        <begin position="73"/>
        <end position="95"/>
    </location>
</feature>
<keyword evidence="3" id="KW-0812">Transmembrane</keyword>
<dbReference type="InterPro" id="IPR036890">
    <property type="entry name" value="HATPase_C_sf"/>
</dbReference>
<gene>
    <name evidence="5" type="primary">rcsC_3</name>
    <name evidence="5" type="ORF">NBEOAGPD_0391</name>
</gene>
<dbReference type="Pfam" id="PF02518">
    <property type="entry name" value="HATPase_c"/>
    <property type="match status" value="1"/>
</dbReference>
<sequence length="484" mass="53504">MSPNNLQPRWGDWIPRLLLKLGLRFEDSREERQFVQQFTLDDLGRTRAAMVLGAFVYCSFSAMDWILSPDAWAVATAIRLGVALLVLLPATLLLARPDMQPWAEQIYLVYCVVPGCMLSVIYVFLRPSFDHGAAGMIVVILFVSTLLPLRVSSFGVFAVLTWTCFALFETVATHDNPSLALVNNAEIGAAYALSLYGVGAREFRARRQFRTRQELQVEKERSEATLTELRAAQAHLIQAEKLGALGQLVAGVAHEINTPIGLALTTSTAFDHNLADLRRTVNSGQVRRSDLIQGIERLSEGSALVFSNLMRAADLIQNFKQVATDQAAGDLRNFEVQDWLVELVSTLGPLLRRKGHQVRFTCADGIVLNSYPGALAQVVSNLALNAVIHAFPDGHAGKITIDVARLGDAQIRFVFRDDGKGIPMENLPRIFDPFFTTRRDKGSTGLGLHIVYNLVTSTLHGRIELESEENIGTKITIDIPRAIR</sequence>
<evidence type="ECO:0000259" key="4">
    <source>
        <dbReference type="PROSITE" id="PS50109"/>
    </source>
</evidence>
<dbReference type="SMART" id="SM00387">
    <property type="entry name" value="HATPase_c"/>
    <property type="match status" value="1"/>
</dbReference>
<dbReference type="InterPro" id="IPR005467">
    <property type="entry name" value="His_kinase_dom"/>
</dbReference>
<keyword evidence="5" id="KW-0418">Kinase</keyword>
<dbReference type="EC" id="2.7.13.3" evidence="2"/>
<feature type="transmembrane region" description="Helical" evidence="3">
    <location>
        <begin position="107"/>
        <end position="125"/>
    </location>
</feature>
<dbReference type="PRINTS" id="PR00344">
    <property type="entry name" value="BCTRLSENSOR"/>
</dbReference>
<dbReference type="SUPFAM" id="SSF47384">
    <property type="entry name" value="Homodimeric domain of signal transducing histidine kinase"/>
    <property type="match status" value="1"/>
</dbReference>
<accession>A0AA37HL59</accession>
<dbReference type="SUPFAM" id="SSF55874">
    <property type="entry name" value="ATPase domain of HSP90 chaperone/DNA topoisomerase II/histidine kinase"/>
    <property type="match status" value="1"/>
</dbReference>
<protein>
    <recommendedName>
        <fullName evidence="2">histidine kinase</fullName>
        <ecNumber evidence="2">2.7.13.3</ecNumber>
    </recommendedName>
</protein>
<dbReference type="PROSITE" id="PS50109">
    <property type="entry name" value="HIS_KIN"/>
    <property type="match status" value="1"/>
</dbReference>
<reference evidence="5" key="1">
    <citation type="journal article" date="2016" name="Front. Microbiol.">
        <title>Genome Sequence of the Piezophilic, Mesophilic Sulfate-Reducing Bacterium Desulfovibrio indicus J2T.</title>
        <authorList>
            <person name="Cao J."/>
            <person name="Maignien L."/>
            <person name="Shao Z."/>
            <person name="Alain K."/>
            <person name="Jebbar M."/>
        </authorList>
    </citation>
    <scope>NUCLEOTIDE SEQUENCE</scope>
    <source>
        <strain evidence="5">NBRC 103626</strain>
    </source>
</reference>
<evidence type="ECO:0000256" key="1">
    <source>
        <dbReference type="ARBA" id="ARBA00000085"/>
    </source>
</evidence>
<dbReference type="InterPro" id="IPR003594">
    <property type="entry name" value="HATPase_dom"/>
</dbReference>
<proteinExistence type="predicted"/>
<comment type="caution">
    <text evidence="5">The sequence shown here is derived from an EMBL/GenBank/DDBJ whole genome shotgun (WGS) entry which is preliminary data.</text>
</comment>